<dbReference type="SMART" id="SM00387">
    <property type="entry name" value="HATPase_c"/>
    <property type="match status" value="1"/>
</dbReference>
<dbReference type="EMBL" id="AP014569">
    <property type="protein sequence ID" value="BAO83211.1"/>
    <property type="molecule type" value="Genomic_DNA"/>
</dbReference>
<accession>A0A060NL17</accession>
<dbReference type="InterPro" id="IPR036890">
    <property type="entry name" value="HATPase_C_sf"/>
</dbReference>
<keyword evidence="6" id="KW-0418">Kinase</keyword>
<evidence type="ECO:0000256" key="10">
    <source>
        <dbReference type="SAM" id="Phobius"/>
    </source>
</evidence>
<dbReference type="NCBIfam" id="TIGR00229">
    <property type="entry name" value="sensory_box"/>
    <property type="match status" value="1"/>
</dbReference>
<dbReference type="RefSeq" id="WP_045537657.1">
    <property type="nucleotide sequence ID" value="NZ_AP014569.1"/>
</dbReference>
<dbReference type="Gene3D" id="3.30.450.20">
    <property type="entry name" value="PAS domain"/>
    <property type="match status" value="1"/>
</dbReference>
<dbReference type="KEGG" id="cbab:SMCB_0983"/>
<dbReference type="InterPro" id="IPR004358">
    <property type="entry name" value="Sig_transdc_His_kin-like_C"/>
</dbReference>
<keyword evidence="10" id="KW-1133">Transmembrane helix</keyword>
<evidence type="ECO:0000259" key="13">
    <source>
        <dbReference type="PROSITE" id="PS50113"/>
    </source>
</evidence>
<keyword evidence="3" id="KW-0597">Phosphoprotein</keyword>
<feature type="transmembrane region" description="Helical" evidence="10">
    <location>
        <begin position="293"/>
        <end position="310"/>
    </location>
</feature>
<dbReference type="InterPro" id="IPR005467">
    <property type="entry name" value="His_kinase_dom"/>
</dbReference>
<evidence type="ECO:0000259" key="11">
    <source>
        <dbReference type="PROSITE" id="PS50109"/>
    </source>
</evidence>
<evidence type="ECO:0000313" key="15">
    <source>
        <dbReference type="Proteomes" id="UP000066014"/>
    </source>
</evidence>
<dbReference type="GO" id="GO:0006355">
    <property type="term" value="P:regulation of DNA-templated transcription"/>
    <property type="evidence" value="ECO:0007669"/>
    <property type="project" value="InterPro"/>
</dbReference>
<proteinExistence type="predicted"/>
<dbReference type="SUPFAM" id="SSF55785">
    <property type="entry name" value="PYP-like sensor domain (PAS domain)"/>
    <property type="match status" value="2"/>
</dbReference>
<dbReference type="HOGENOM" id="CLU_011685_0_0_4"/>
<dbReference type="Gene3D" id="3.30.565.10">
    <property type="entry name" value="Histidine kinase-like ATPase, C-terminal domain"/>
    <property type="match status" value="1"/>
</dbReference>
<evidence type="ECO:0000256" key="8">
    <source>
        <dbReference type="ARBA" id="ARBA00023012"/>
    </source>
</evidence>
<evidence type="ECO:0000313" key="14">
    <source>
        <dbReference type="EMBL" id="BAO83211.1"/>
    </source>
</evidence>
<evidence type="ECO:0000256" key="6">
    <source>
        <dbReference type="ARBA" id="ARBA00022777"/>
    </source>
</evidence>
<organism evidence="14 15">
    <name type="scientific">Serpentinimonas maccroryi</name>
    <dbReference type="NCBI Taxonomy" id="1458426"/>
    <lineage>
        <taxon>Bacteria</taxon>
        <taxon>Pseudomonadati</taxon>
        <taxon>Pseudomonadota</taxon>
        <taxon>Betaproteobacteria</taxon>
        <taxon>Burkholderiales</taxon>
        <taxon>Comamonadaceae</taxon>
        <taxon>Serpentinimonas</taxon>
    </lineage>
</organism>
<dbReference type="InterPro" id="IPR013767">
    <property type="entry name" value="PAS_fold"/>
</dbReference>
<feature type="domain" description="PAS" evidence="12">
    <location>
        <begin position="328"/>
        <end position="400"/>
    </location>
</feature>
<evidence type="ECO:0000256" key="4">
    <source>
        <dbReference type="ARBA" id="ARBA00022679"/>
    </source>
</evidence>
<keyword evidence="10" id="KW-0812">Transmembrane</keyword>
<dbReference type="PANTHER" id="PTHR43065">
    <property type="entry name" value="SENSOR HISTIDINE KINASE"/>
    <property type="match status" value="1"/>
</dbReference>
<dbReference type="InterPro" id="IPR035965">
    <property type="entry name" value="PAS-like_dom_sf"/>
</dbReference>
<dbReference type="InterPro" id="IPR036097">
    <property type="entry name" value="HisK_dim/P_sf"/>
</dbReference>
<dbReference type="SUPFAM" id="SSF55874">
    <property type="entry name" value="ATPase domain of HSP90 chaperone/DNA topoisomerase II/histidine kinase"/>
    <property type="match status" value="1"/>
</dbReference>
<dbReference type="SUPFAM" id="SSF47384">
    <property type="entry name" value="Homodimeric domain of signal transducing histidine kinase"/>
    <property type="match status" value="1"/>
</dbReference>
<dbReference type="PANTHER" id="PTHR43065:SF42">
    <property type="entry name" value="TWO-COMPONENT SENSOR PPRA"/>
    <property type="match status" value="1"/>
</dbReference>
<dbReference type="GO" id="GO:0005524">
    <property type="term" value="F:ATP binding"/>
    <property type="evidence" value="ECO:0007669"/>
    <property type="project" value="UniProtKB-KW"/>
</dbReference>
<dbReference type="GO" id="GO:0000155">
    <property type="term" value="F:phosphorelay sensor kinase activity"/>
    <property type="evidence" value="ECO:0007669"/>
    <property type="project" value="InterPro"/>
</dbReference>
<sequence length="836" mass="93403">MTSTPSSLIASLRARWRPWRRWQRWWQGLSPAHQDRMVSIVPLISVLLFLAAIASAFTYFTRLEAQREQQEVTRDVEYAQQRLRLRLLEPHEPLQRMAAEVVGGELSPQLFGLEAELLAGRFPELLALTWLDARDQVVSAHAAVQAPALLNRSAGQPVLDVDTEGALGVARTTLQPHFSRPLGGPGPDSRLLLLLPLTHFGSFQGTLMVEYSLEMLLRLGVPGDVRTRYALALVDLNGNVVAGSTHELDPEGLPWLPWTGQPRSAQLAVTPVGPHLQLRATSYRISRDAAGEGFFWVVGSLSLLTIWMLLTNLRHTRRRLQAQRALQSETLFRRAMENSMLTGMRALDLNGRITYVNPAFCSMTGWNEADLVGAQAPFPYWPAAHVENLHARLDDELSGRTNAGGFEMPVQRKDGGTFYARMYVSPLIDSQGQQTGWMTSMTDISEPKRVREELGASYRRFTTVLDTLDQAVSVAPLNSTELLFANRMYQTWFGSTAEGHRQLIQLSQRSSATRPDGEDHQSDGLAGLPTDTLFEATTDHAELFLDALNKWLEVRSRYLTWVDGRLVQMVIASDITARRRAEQQAALQQERAEAASRLITMGEMASSVAHELNQPLTAINNYSSGMIARLQQQQISEAELLEVLQKTAKQAQRAGQIIQRIRAFVKRSEPTPIPSDAAQMVANAVELAEIDLRRHLVRLNTYVAARLPQLLVDPILIEQVLINLLKNAGEAIMQAQRPVGQRQVELCVTPRHVEGLPVVEFSVRDTGRGIPPERLERIYEAFYSTKAEGMGIGLKLCRSIVESHHGRLEAHNLYNGQEIMGCEFSFWLPSLTALKS</sequence>
<dbReference type="Proteomes" id="UP000066014">
    <property type="component" value="Chromosome"/>
</dbReference>
<keyword evidence="4" id="KW-0808">Transferase</keyword>
<evidence type="ECO:0000256" key="1">
    <source>
        <dbReference type="ARBA" id="ARBA00000085"/>
    </source>
</evidence>
<keyword evidence="7" id="KW-0067">ATP-binding</keyword>
<dbReference type="InterPro" id="IPR003594">
    <property type="entry name" value="HATPase_dom"/>
</dbReference>
<evidence type="ECO:0000256" key="3">
    <source>
        <dbReference type="ARBA" id="ARBA00022553"/>
    </source>
</evidence>
<dbReference type="Pfam" id="PF00989">
    <property type="entry name" value="PAS"/>
    <property type="match status" value="1"/>
</dbReference>
<dbReference type="Gene3D" id="1.10.287.130">
    <property type="match status" value="1"/>
</dbReference>
<name>A0A060NL17_9BURK</name>
<dbReference type="CDD" id="cd00130">
    <property type="entry name" value="PAS"/>
    <property type="match status" value="1"/>
</dbReference>
<dbReference type="InterPro" id="IPR000700">
    <property type="entry name" value="PAS-assoc_C"/>
</dbReference>
<keyword evidence="15" id="KW-1185">Reference proteome</keyword>
<evidence type="ECO:0000256" key="9">
    <source>
        <dbReference type="SAM" id="MobiDB-lite"/>
    </source>
</evidence>
<keyword evidence="5" id="KW-0547">Nucleotide-binding</keyword>
<dbReference type="PRINTS" id="PR00344">
    <property type="entry name" value="BCTRLSENSOR"/>
</dbReference>
<dbReference type="EC" id="2.7.13.3" evidence="2"/>
<keyword evidence="8" id="KW-0902">Two-component regulatory system</keyword>
<dbReference type="PROSITE" id="PS50112">
    <property type="entry name" value="PAS"/>
    <property type="match status" value="1"/>
</dbReference>
<keyword evidence="10" id="KW-0472">Membrane</keyword>
<gene>
    <name evidence="14" type="ORF">SMCB_0983</name>
</gene>
<dbReference type="CDD" id="cd00082">
    <property type="entry name" value="HisKA"/>
    <property type="match status" value="1"/>
</dbReference>
<dbReference type="AlphaFoldDB" id="A0A060NL17"/>
<comment type="catalytic activity">
    <reaction evidence="1">
        <text>ATP + protein L-histidine = ADP + protein N-phospho-L-histidine.</text>
        <dbReference type="EC" id="2.7.13.3"/>
    </reaction>
</comment>
<dbReference type="Pfam" id="PF00512">
    <property type="entry name" value="HisKA"/>
    <property type="match status" value="1"/>
</dbReference>
<evidence type="ECO:0000256" key="2">
    <source>
        <dbReference type="ARBA" id="ARBA00012438"/>
    </source>
</evidence>
<evidence type="ECO:0000256" key="7">
    <source>
        <dbReference type="ARBA" id="ARBA00022840"/>
    </source>
</evidence>
<dbReference type="SMART" id="SM00091">
    <property type="entry name" value="PAS"/>
    <property type="match status" value="1"/>
</dbReference>
<dbReference type="InterPro" id="IPR003661">
    <property type="entry name" value="HisK_dim/P_dom"/>
</dbReference>
<feature type="domain" description="PAC" evidence="13">
    <location>
        <begin position="404"/>
        <end position="456"/>
    </location>
</feature>
<dbReference type="Pfam" id="PF02518">
    <property type="entry name" value="HATPase_c"/>
    <property type="match status" value="1"/>
</dbReference>
<reference evidence="14 15" key="1">
    <citation type="journal article" date="2014" name="Nat. Commun.">
        <title>Physiological and genomic features of highly alkaliphilic hydrogen-utilizing Betaproteobacteria from a continental serpentinizing site.</title>
        <authorList>
            <person name="Suzuki S."/>
            <person name="Kuenen J.G."/>
            <person name="Schipper K."/>
            <person name="van der Velde S."/>
            <person name="Ishii S."/>
            <person name="Wu A."/>
            <person name="Sorokin D.Y."/>
            <person name="Tenney A."/>
            <person name="Meng X.Y."/>
            <person name="Morrill P.L."/>
            <person name="Kamagata Y."/>
            <person name="Muyzer G."/>
            <person name="Nealson K.H."/>
        </authorList>
    </citation>
    <scope>NUCLEOTIDE SEQUENCE [LARGE SCALE GENOMIC DNA]</scope>
    <source>
        <strain evidence="14 15">B1</strain>
    </source>
</reference>
<protein>
    <recommendedName>
        <fullName evidence="2">histidine kinase</fullName>
        <ecNumber evidence="2">2.7.13.3</ecNumber>
    </recommendedName>
</protein>
<evidence type="ECO:0000256" key="5">
    <source>
        <dbReference type="ARBA" id="ARBA00022741"/>
    </source>
</evidence>
<dbReference type="PROSITE" id="PS50113">
    <property type="entry name" value="PAC"/>
    <property type="match status" value="1"/>
</dbReference>
<feature type="region of interest" description="Disordered" evidence="9">
    <location>
        <begin position="508"/>
        <end position="527"/>
    </location>
</feature>
<evidence type="ECO:0000259" key="12">
    <source>
        <dbReference type="PROSITE" id="PS50112"/>
    </source>
</evidence>
<dbReference type="STRING" id="1458426.SMCB_0983"/>
<dbReference type="PROSITE" id="PS50109">
    <property type="entry name" value="HIS_KIN"/>
    <property type="match status" value="1"/>
</dbReference>
<feature type="domain" description="Histidine kinase" evidence="11">
    <location>
        <begin position="607"/>
        <end position="832"/>
    </location>
</feature>
<dbReference type="SMART" id="SM00388">
    <property type="entry name" value="HisKA"/>
    <property type="match status" value="1"/>
</dbReference>
<dbReference type="InterPro" id="IPR000014">
    <property type="entry name" value="PAS"/>
</dbReference>
<dbReference type="OrthoDB" id="1931120at2"/>